<dbReference type="Proteomes" id="UP001056120">
    <property type="component" value="Linkage Group LG14"/>
</dbReference>
<keyword evidence="2" id="KW-1185">Reference proteome</keyword>
<dbReference type="EMBL" id="CM042031">
    <property type="protein sequence ID" value="KAI3785906.1"/>
    <property type="molecule type" value="Genomic_DNA"/>
</dbReference>
<evidence type="ECO:0000313" key="2">
    <source>
        <dbReference type="Proteomes" id="UP001056120"/>
    </source>
</evidence>
<sequence>MSTPQKPYDGSGPTCSRQSTDRSVDRLRINSFNRSERTITPIGEVTDSSTTPIYGNGKNQPVLKLESSVKIPPRPRAQQVERIRQQRVIRGISHITVAEALRRIGIKIGLIEENPVFQRLNSAGLGSKTSPSLLHSSEAGGSSRHRSRRFSRVIYEISSYAFPLAFDGNSPKLTKSNPQSLSLYIPSSDCLRLYFEIQKLTRS</sequence>
<protein>
    <submittedName>
        <fullName evidence="1">Uncharacterized protein</fullName>
    </submittedName>
</protein>
<name>A0ACB9GS99_9ASTR</name>
<comment type="caution">
    <text evidence="1">The sequence shown here is derived from an EMBL/GenBank/DDBJ whole genome shotgun (WGS) entry which is preliminary data.</text>
</comment>
<accession>A0ACB9GS99</accession>
<evidence type="ECO:0000313" key="1">
    <source>
        <dbReference type="EMBL" id="KAI3785906.1"/>
    </source>
</evidence>
<organism evidence="1 2">
    <name type="scientific">Smallanthus sonchifolius</name>
    <dbReference type="NCBI Taxonomy" id="185202"/>
    <lineage>
        <taxon>Eukaryota</taxon>
        <taxon>Viridiplantae</taxon>
        <taxon>Streptophyta</taxon>
        <taxon>Embryophyta</taxon>
        <taxon>Tracheophyta</taxon>
        <taxon>Spermatophyta</taxon>
        <taxon>Magnoliopsida</taxon>
        <taxon>eudicotyledons</taxon>
        <taxon>Gunneridae</taxon>
        <taxon>Pentapetalae</taxon>
        <taxon>asterids</taxon>
        <taxon>campanulids</taxon>
        <taxon>Asterales</taxon>
        <taxon>Asteraceae</taxon>
        <taxon>Asteroideae</taxon>
        <taxon>Heliantheae alliance</taxon>
        <taxon>Millerieae</taxon>
        <taxon>Smallanthus</taxon>
    </lineage>
</organism>
<reference evidence="2" key="1">
    <citation type="journal article" date="2022" name="Mol. Ecol. Resour.">
        <title>The genomes of chicory, endive, great burdock and yacon provide insights into Asteraceae palaeo-polyploidization history and plant inulin production.</title>
        <authorList>
            <person name="Fan W."/>
            <person name="Wang S."/>
            <person name="Wang H."/>
            <person name="Wang A."/>
            <person name="Jiang F."/>
            <person name="Liu H."/>
            <person name="Zhao H."/>
            <person name="Xu D."/>
            <person name="Zhang Y."/>
        </authorList>
    </citation>
    <scope>NUCLEOTIDE SEQUENCE [LARGE SCALE GENOMIC DNA]</scope>
    <source>
        <strain evidence="2">cv. Yunnan</strain>
    </source>
</reference>
<reference evidence="1 2" key="2">
    <citation type="journal article" date="2022" name="Mol. Ecol. Resour.">
        <title>The genomes of chicory, endive, great burdock and yacon provide insights into Asteraceae paleo-polyploidization history and plant inulin production.</title>
        <authorList>
            <person name="Fan W."/>
            <person name="Wang S."/>
            <person name="Wang H."/>
            <person name="Wang A."/>
            <person name="Jiang F."/>
            <person name="Liu H."/>
            <person name="Zhao H."/>
            <person name="Xu D."/>
            <person name="Zhang Y."/>
        </authorList>
    </citation>
    <scope>NUCLEOTIDE SEQUENCE [LARGE SCALE GENOMIC DNA]</scope>
    <source>
        <strain evidence="2">cv. Yunnan</strain>
        <tissue evidence="1">Leaves</tissue>
    </source>
</reference>
<gene>
    <name evidence="1" type="ORF">L1987_45032</name>
</gene>
<proteinExistence type="predicted"/>